<evidence type="ECO:0000313" key="2">
    <source>
        <dbReference type="EMBL" id="KAH8034871.1"/>
    </source>
</evidence>
<organism evidence="2 3">
    <name type="scientific">Rhipicephalus microplus</name>
    <name type="common">Cattle tick</name>
    <name type="synonym">Boophilus microplus</name>
    <dbReference type="NCBI Taxonomy" id="6941"/>
    <lineage>
        <taxon>Eukaryota</taxon>
        <taxon>Metazoa</taxon>
        <taxon>Ecdysozoa</taxon>
        <taxon>Arthropoda</taxon>
        <taxon>Chelicerata</taxon>
        <taxon>Arachnida</taxon>
        <taxon>Acari</taxon>
        <taxon>Parasitiformes</taxon>
        <taxon>Ixodida</taxon>
        <taxon>Ixodoidea</taxon>
        <taxon>Ixodidae</taxon>
        <taxon>Rhipicephalinae</taxon>
        <taxon>Rhipicephalus</taxon>
        <taxon>Boophilus</taxon>
    </lineage>
</organism>
<feature type="region of interest" description="Disordered" evidence="1">
    <location>
        <begin position="45"/>
        <end position="109"/>
    </location>
</feature>
<reference evidence="2" key="2">
    <citation type="submission" date="2021-09" db="EMBL/GenBank/DDBJ databases">
        <authorList>
            <person name="Jia N."/>
            <person name="Wang J."/>
            <person name="Shi W."/>
            <person name="Du L."/>
            <person name="Sun Y."/>
            <person name="Zhan W."/>
            <person name="Jiang J."/>
            <person name="Wang Q."/>
            <person name="Zhang B."/>
            <person name="Ji P."/>
            <person name="Sakyi L.B."/>
            <person name="Cui X."/>
            <person name="Yuan T."/>
            <person name="Jiang B."/>
            <person name="Yang W."/>
            <person name="Lam T.T.-Y."/>
            <person name="Chang Q."/>
            <person name="Ding S."/>
            <person name="Wang X."/>
            <person name="Zhu J."/>
            <person name="Ruan X."/>
            <person name="Zhao L."/>
            <person name="Wei J."/>
            <person name="Que T."/>
            <person name="Du C."/>
            <person name="Cheng J."/>
            <person name="Dai P."/>
            <person name="Han X."/>
            <person name="Huang E."/>
            <person name="Gao Y."/>
            <person name="Liu J."/>
            <person name="Shao H."/>
            <person name="Ye R."/>
            <person name="Li L."/>
            <person name="Wei W."/>
            <person name="Wang X."/>
            <person name="Wang C."/>
            <person name="Huo Q."/>
            <person name="Li W."/>
            <person name="Guo W."/>
            <person name="Chen H."/>
            <person name="Chen S."/>
            <person name="Zhou L."/>
            <person name="Zhou L."/>
            <person name="Ni X."/>
            <person name="Tian J."/>
            <person name="Zhou Y."/>
            <person name="Sheng Y."/>
            <person name="Liu T."/>
            <person name="Pan Y."/>
            <person name="Xia L."/>
            <person name="Li J."/>
            <person name="Zhao F."/>
            <person name="Cao W."/>
        </authorList>
    </citation>
    <scope>NUCLEOTIDE SEQUENCE</scope>
    <source>
        <strain evidence="2">Rmic-2018</strain>
        <tissue evidence="2">Larvae</tissue>
    </source>
</reference>
<feature type="region of interest" description="Disordered" evidence="1">
    <location>
        <begin position="1"/>
        <end position="25"/>
    </location>
</feature>
<proteinExistence type="predicted"/>
<dbReference type="Proteomes" id="UP000821866">
    <property type="component" value="Chromosome 11"/>
</dbReference>
<feature type="region of interest" description="Disordered" evidence="1">
    <location>
        <begin position="120"/>
        <end position="139"/>
    </location>
</feature>
<comment type="caution">
    <text evidence="2">The sequence shown here is derived from an EMBL/GenBank/DDBJ whole genome shotgun (WGS) entry which is preliminary data.</text>
</comment>
<reference evidence="2" key="1">
    <citation type="journal article" date="2020" name="Cell">
        <title>Large-Scale Comparative Analyses of Tick Genomes Elucidate Their Genetic Diversity and Vector Capacities.</title>
        <authorList>
            <consortium name="Tick Genome and Microbiome Consortium (TIGMIC)"/>
            <person name="Jia N."/>
            <person name="Wang J."/>
            <person name="Shi W."/>
            <person name="Du L."/>
            <person name="Sun Y."/>
            <person name="Zhan W."/>
            <person name="Jiang J.F."/>
            <person name="Wang Q."/>
            <person name="Zhang B."/>
            <person name="Ji P."/>
            <person name="Bell-Sakyi L."/>
            <person name="Cui X.M."/>
            <person name="Yuan T.T."/>
            <person name="Jiang B.G."/>
            <person name="Yang W.F."/>
            <person name="Lam T.T."/>
            <person name="Chang Q.C."/>
            <person name="Ding S.J."/>
            <person name="Wang X.J."/>
            <person name="Zhu J.G."/>
            <person name="Ruan X.D."/>
            <person name="Zhao L."/>
            <person name="Wei J.T."/>
            <person name="Ye R.Z."/>
            <person name="Que T.C."/>
            <person name="Du C.H."/>
            <person name="Zhou Y.H."/>
            <person name="Cheng J.X."/>
            <person name="Dai P.F."/>
            <person name="Guo W.B."/>
            <person name="Han X.H."/>
            <person name="Huang E.J."/>
            <person name="Li L.F."/>
            <person name="Wei W."/>
            <person name="Gao Y.C."/>
            <person name="Liu J.Z."/>
            <person name="Shao H.Z."/>
            <person name="Wang X."/>
            <person name="Wang C.C."/>
            <person name="Yang T.C."/>
            <person name="Huo Q.B."/>
            <person name="Li W."/>
            <person name="Chen H.Y."/>
            <person name="Chen S.E."/>
            <person name="Zhou L.G."/>
            <person name="Ni X.B."/>
            <person name="Tian J.H."/>
            <person name="Sheng Y."/>
            <person name="Liu T."/>
            <person name="Pan Y.S."/>
            <person name="Xia L.Y."/>
            <person name="Li J."/>
            <person name="Zhao F."/>
            <person name="Cao W.C."/>
        </authorList>
    </citation>
    <scope>NUCLEOTIDE SEQUENCE</scope>
    <source>
        <strain evidence="2">Rmic-2018</strain>
    </source>
</reference>
<feature type="compositionally biased region" description="Low complexity" evidence="1">
    <location>
        <begin position="60"/>
        <end position="70"/>
    </location>
</feature>
<evidence type="ECO:0000256" key="1">
    <source>
        <dbReference type="SAM" id="MobiDB-lite"/>
    </source>
</evidence>
<sequence>MASSADSALEETPGDRGGDEGADNTVRIVFTDSRLNTELRCILQQGSSASQEERQGSCHALSRAASSRALPARKKGSGGSCERPTRRPHQVDVTRKADEDSTAADADSVREGAIRRQQCGCVSSTQRRPPRRIAEDSDVVSSSYYSSTHESSVALNEATKAGSGCTLCRTIRAMSAKERPWRRHWQRCKHSR</sequence>
<dbReference type="AlphaFoldDB" id="A0A9J6EKR1"/>
<gene>
    <name evidence="2" type="ORF">HPB51_003158</name>
</gene>
<keyword evidence="3" id="KW-1185">Reference proteome</keyword>
<evidence type="ECO:0000313" key="3">
    <source>
        <dbReference type="Proteomes" id="UP000821866"/>
    </source>
</evidence>
<feature type="compositionally biased region" description="Basic and acidic residues" evidence="1">
    <location>
        <begin position="83"/>
        <end position="99"/>
    </location>
</feature>
<name>A0A9J6EKR1_RHIMP</name>
<accession>A0A9J6EKR1</accession>
<protein>
    <submittedName>
        <fullName evidence="2">Uncharacterized protein</fullName>
    </submittedName>
</protein>
<dbReference type="EMBL" id="JABSTU010000003">
    <property type="protein sequence ID" value="KAH8034871.1"/>
    <property type="molecule type" value="Genomic_DNA"/>
</dbReference>